<dbReference type="PROSITE" id="PS00463">
    <property type="entry name" value="ZN2_CY6_FUNGAL_1"/>
    <property type="match status" value="1"/>
</dbReference>
<evidence type="ECO:0000256" key="5">
    <source>
        <dbReference type="ARBA" id="ARBA00023125"/>
    </source>
</evidence>
<dbReference type="InterPro" id="IPR036864">
    <property type="entry name" value="Zn2-C6_fun-type_DNA-bd_sf"/>
</dbReference>
<evidence type="ECO:0000256" key="2">
    <source>
        <dbReference type="ARBA" id="ARBA00022723"/>
    </source>
</evidence>
<organism evidence="11 12">
    <name type="scientific">Penicillium expansum</name>
    <name type="common">Blue mold rot fungus</name>
    <dbReference type="NCBI Taxonomy" id="27334"/>
    <lineage>
        <taxon>Eukaryota</taxon>
        <taxon>Fungi</taxon>
        <taxon>Dikarya</taxon>
        <taxon>Ascomycota</taxon>
        <taxon>Pezizomycotina</taxon>
        <taxon>Eurotiomycetes</taxon>
        <taxon>Eurotiomycetidae</taxon>
        <taxon>Eurotiales</taxon>
        <taxon>Aspergillaceae</taxon>
        <taxon>Penicillium</taxon>
    </lineage>
</organism>
<keyword evidence="12" id="KW-1185">Reference proteome</keyword>
<dbReference type="PROSITE" id="PS50048">
    <property type="entry name" value="ZN2_CY6_FUNGAL_2"/>
    <property type="match status" value="1"/>
</dbReference>
<keyword evidence="8" id="KW-0175">Coiled coil</keyword>
<dbReference type="Pfam" id="PF04082">
    <property type="entry name" value="Fungal_trans"/>
    <property type="match status" value="1"/>
</dbReference>
<proteinExistence type="predicted"/>
<dbReference type="GO" id="GO:0000981">
    <property type="term" value="F:DNA-binding transcription factor activity, RNA polymerase II-specific"/>
    <property type="evidence" value="ECO:0007669"/>
    <property type="project" value="InterPro"/>
</dbReference>
<dbReference type="Pfam" id="PF00172">
    <property type="entry name" value="Zn_clus"/>
    <property type="match status" value="1"/>
</dbReference>
<keyword evidence="7" id="KW-0539">Nucleus</keyword>
<dbReference type="Proteomes" id="UP000030143">
    <property type="component" value="Unassembled WGS sequence"/>
</dbReference>
<feature type="region of interest" description="Disordered" evidence="9">
    <location>
        <begin position="611"/>
        <end position="696"/>
    </location>
</feature>
<evidence type="ECO:0000256" key="8">
    <source>
        <dbReference type="SAM" id="Coils"/>
    </source>
</evidence>
<evidence type="ECO:0000256" key="6">
    <source>
        <dbReference type="ARBA" id="ARBA00023163"/>
    </source>
</evidence>
<dbReference type="EMBL" id="JQFZ01000372">
    <property type="protein sequence ID" value="KGO49785.1"/>
    <property type="molecule type" value="Genomic_DNA"/>
</dbReference>
<dbReference type="SMART" id="SM00066">
    <property type="entry name" value="GAL4"/>
    <property type="match status" value="1"/>
</dbReference>
<evidence type="ECO:0000313" key="12">
    <source>
        <dbReference type="Proteomes" id="UP000030143"/>
    </source>
</evidence>
<keyword evidence="2" id="KW-0479">Metal-binding</keyword>
<dbReference type="GO" id="GO:0043565">
    <property type="term" value="F:sequence-specific DNA binding"/>
    <property type="evidence" value="ECO:0007669"/>
    <property type="project" value="TreeGrafter"/>
</dbReference>
<dbReference type="CDD" id="cd00067">
    <property type="entry name" value="GAL4"/>
    <property type="match status" value="1"/>
</dbReference>
<evidence type="ECO:0000259" key="10">
    <source>
        <dbReference type="PROSITE" id="PS50048"/>
    </source>
</evidence>
<protein>
    <submittedName>
        <fullName evidence="11">Transcription factor, fungi</fullName>
    </submittedName>
</protein>
<evidence type="ECO:0000313" key="11">
    <source>
        <dbReference type="EMBL" id="KGO49785.1"/>
    </source>
</evidence>
<feature type="compositionally biased region" description="Low complexity" evidence="9">
    <location>
        <begin position="612"/>
        <end position="644"/>
    </location>
</feature>
<feature type="region of interest" description="Disordered" evidence="9">
    <location>
        <begin position="1"/>
        <end position="24"/>
    </location>
</feature>
<dbReference type="GO" id="GO:0008270">
    <property type="term" value="F:zinc ion binding"/>
    <property type="evidence" value="ECO:0007669"/>
    <property type="project" value="InterPro"/>
</dbReference>
<reference evidence="11 12" key="1">
    <citation type="journal article" date="2015" name="Mol. Plant Microbe Interact.">
        <title>Genome, transcriptome, and functional analyses of Penicillium expansum provide new insights into secondary metabolism and pathogenicity.</title>
        <authorList>
            <person name="Ballester A.R."/>
            <person name="Marcet-Houben M."/>
            <person name="Levin E."/>
            <person name="Sela N."/>
            <person name="Selma-Lazaro C."/>
            <person name="Carmona L."/>
            <person name="Wisniewski M."/>
            <person name="Droby S."/>
            <person name="Gonzalez-Candelas L."/>
            <person name="Gabaldon T."/>
        </authorList>
    </citation>
    <scope>NUCLEOTIDE SEQUENCE [LARGE SCALE GENOMIC DNA]</scope>
    <source>
        <strain evidence="11 12">MD-8</strain>
    </source>
</reference>
<dbReference type="AlphaFoldDB" id="A0A0A2JBT5"/>
<gene>
    <name evidence="11" type="ORF">PEX2_104180</name>
</gene>
<dbReference type="PANTHER" id="PTHR47782:SF8">
    <property type="entry name" value="ZN(II)2CYS6 TRANSCRIPTION FACTOR (EUROFUNG)"/>
    <property type="match status" value="1"/>
</dbReference>
<feature type="coiled-coil region" evidence="8">
    <location>
        <begin position="77"/>
        <end position="104"/>
    </location>
</feature>
<dbReference type="SMART" id="SM00906">
    <property type="entry name" value="Fungal_trans"/>
    <property type="match status" value="1"/>
</dbReference>
<dbReference type="FunFam" id="4.10.240.10:FF:000023">
    <property type="entry name" value="Fungal specific transcription factor"/>
    <property type="match status" value="1"/>
</dbReference>
<dbReference type="PANTHER" id="PTHR47782">
    <property type="entry name" value="ZN(II)2CYS6 TRANSCRIPTION FACTOR (EUROFUNG)-RELATED"/>
    <property type="match status" value="1"/>
</dbReference>
<keyword evidence="6" id="KW-0804">Transcription</keyword>
<dbReference type="InterPro" id="IPR007219">
    <property type="entry name" value="XnlR_reg_dom"/>
</dbReference>
<evidence type="ECO:0000256" key="1">
    <source>
        <dbReference type="ARBA" id="ARBA00004123"/>
    </source>
</evidence>
<dbReference type="GO" id="GO:0005634">
    <property type="term" value="C:nucleus"/>
    <property type="evidence" value="ECO:0007669"/>
    <property type="project" value="UniProtKB-SubCell"/>
</dbReference>
<dbReference type="GO" id="GO:0045944">
    <property type="term" value="P:positive regulation of transcription by RNA polymerase II"/>
    <property type="evidence" value="ECO:0007669"/>
    <property type="project" value="TreeGrafter"/>
</dbReference>
<comment type="subcellular location">
    <subcellularLocation>
        <location evidence="1">Nucleus</location>
    </subcellularLocation>
</comment>
<keyword evidence="4" id="KW-0805">Transcription regulation</keyword>
<comment type="caution">
    <text evidence="11">The sequence shown here is derived from an EMBL/GenBank/DDBJ whole genome shotgun (WGS) entry which is preliminary data.</text>
</comment>
<accession>A0A0A2JBT5</accession>
<keyword evidence="5" id="KW-0238">DNA-binding</keyword>
<dbReference type="GO" id="GO:0006351">
    <property type="term" value="P:DNA-templated transcription"/>
    <property type="evidence" value="ECO:0007669"/>
    <property type="project" value="InterPro"/>
</dbReference>
<feature type="compositionally biased region" description="Basic and acidic residues" evidence="9">
    <location>
        <begin position="15"/>
        <end position="24"/>
    </location>
</feature>
<dbReference type="VEuPathDB" id="FungiDB:PEXP_078800"/>
<feature type="compositionally biased region" description="Polar residues" evidence="9">
    <location>
        <begin position="654"/>
        <end position="678"/>
    </location>
</feature>
<evidence type="ECO:0000256" key="9">
    <source>
        <dbReference type="SAM" id="MobiDB-lite"/>
    </source>
</evidence>
<feature type="compositionally biased region" description="Polar residues" evidence="9">
    <location>
        <begin position="1"/>
        <end position="12"/>
    </location>
</feature>
<dbReference type="SUPFAM" id="SSF57701">
    <property type="entry name" value="Zn2/Cys6 DNA-binding domain"/>
    <property type="match status" value="1"/>
</dbReference>
<dbReference type="STRING" id="27334.A0A0A2JBT5"/>
<dbReference type="InterPro" id="IPR001138">
    <property type="entry name" value="Zn2Cys6_DnaBD"/>
</dbReference>
<evidence type="ECO:0000256" key="7">
    <source>
        <dbReference type="ARBA" id="ARBA00023242"/>
    </source>
</evidence>
<dbReference type="InterPro" id="IPR052202">
    <property type="entry name" value="Yeast_MetPath_Reg"/>
</dbReference>
<evidence type="ECO:0000256" key="3">
    <source>
        <dbReference type="ARBA" id="ARBA00022833"/>
    </source>
</evidence>
<evidence type="ECO:0000256" key="4">
    <source>
        <dbReference type="ARBA" id="ARBA00023015"/>
    </source>
</evidence>
<name>A0A0A2JBT5_PENEN</name>
<dbReference type="HOGENOM" id="CLU_007548_1_0_1"/>
<dbReference type="Gene3D" id="4.10.240.10">
    <property type="entry name" value="Zn(2)-C6 fungal-type DNA-binding domain"/>
    <property type="match status" value="1"/>
</dbReference>
<dbReference type="CDD" id="cd12148">
    <property type="entry name" value="fungal_TF_MHR"/>
    <property type="match status" value="1"/>
</dbReference>
<feature type="domain" description="Zn(2)-C6 fungal-type" evidence="10">
    <location>
        <begin position="33"/>
        <end position="63"/>
    </location>
</feature>
<dbReference type="GeneID" id="27683108"/>
<keyword evidence="3" id="KW-0862">Zinc</keyword>
<sequence length="834" mass="93161">MTSSPEYSSTGLKSPELHSLEPPDGRIAHTLTACTRCRQRKSRCDPGIPRCAPCERSNAKCVYYDSARDSTIPRTYIVSLREKARALEKELAKAENEIQHAADAELMVRGAGRIRFKENDEPRYLGASSGIAMTRLVMEMAKQNTDSKSIKDVVPEFTAQEIKDAFAKEDSKPTSKVYPMISSIPQPNLPPKALTYKLIDLFVAKAQALLPLLHEPTFRQEVEEVFDGSADPCKNFQLRMVIAISMQKMSTEYAGLADSYYLAALPYLEPTLKRMDLGALQCLVLIASYSMVTPTRTAAYWVVGTAAKLCQDLGLTEEATVTKSPCGKALNPLEIDMRRRLFWIVSSMEFGLSHSLGRCSSYCVSHDHINVKFFELVDDRYITAEGITPGAKPVLAKCIAVHFFKMRLLQLEPRRMLYSNRRESPVDDQDPWFSQMLAKIDHWMATTPKNDDGSGLNVKWLVDILIFLKCHFTNSYFYRFQGRGNTIIILMYRPSPQIPEPTVHAAKTCYDAAIFNIAMHKEQMITGSVDLTWVFVQALFMALNTVLWTLSYPEIRKEHTIEEVQGHLDMALEVIVFSAERWPGVQSAYLLYRRLVAACLKAYRTEESFVVHSPSNHPTPTSSQGMTPPAMSSPSSSTTASYYSNKHRAGNLSIGDTASNGTYSRGQSADPTFTQESTPPAVVPPPSKEPQMPSVSSAFDMHPPLTAHVVAPHYTSEAYVGPTLYPDVSIDPNTPYNTIPSVVPGLQGWDPNFSLASTTAGHLAYTDATVDPMNWSTSIGDQYSQYFNEPFPVPSWRERTLSQQEQIELLASLEHNIPDVSAQLVNEYNAYYQS</sequence>
<dbReference type="RefSeq" id="XP_016593174.1">
    <property type="nucleotide sequence ID" value="XM_016747688.1"/>
</dbReference>